<dbReference type="InterPro" id="IPR013766">
    <property type="entry name" value="Thioredoxin_domain"/>
</dbReference>
<dbReference type="Proteomes" id="UP000005317">
    <property type="component" value="Unassembled WGS sequence"/>
</dbReference>
<sequence length="236" mass="26052" precursor="true">MLRKILLTMLVSLSISIPTVLAEEKPADADAAAASASSADKPAANKSTEVAAPDKAEENKTETTTDTADSGKVEVRDVSQFFDDSFGNMQDEIATAKEDGKEALLIMFEMDECPFCHRMKTTVLNRSDIQDYFKDHFRIISVDIEGDLEMTDFKGESISQKDFALKEFRVRATPVFQFIGLDGTPIKNGRLTGATKDAGEFMLFGQYIVGKKYEETPFSKFKREQGAALKADDAKS</sequence>
<proteinExistence type="predicted"/>
<dbReference type="InterPro" id="IPR012336">
    <property type="entry name" value="Thioredoxin-like_fold"/>
</dbReference>
<feature type="chain" id="PRO_5024947701" description="Thioredoxin domain-containing protein" evidence="2">
    <location>
        <begin position="23"/>
        <end position="236"/>
    </location>
</feature>
<name>A0A656HBM9_THINJ</name>
<organism evidence="4 5">
    <name type="scientific">Thiothrix nivea (strain ATCC 35100 / DSM 5205 / JP2)</name>
    <dbReference type="NCBI Taxonomy" id="870187"/>
    <lineage>
        <taxon>Bacteria</taxon>
        <taxon>Pseudomonadati</taxon>
        <taxon>Pseudomonadota</taxon>
        <taxon>Gammaproteobacteria</taxon>
        <taxon>Thiotrichales</taxon>
        <taxon>Thiotrichaceae</taxon>
        <taxon>Thiothrix</taxon>
    </lineage>
</organism>
<feature type="compositionally biased region" description="Basic and acidic residues" evidence="1">
    <location>
        <begin position="52"/>
        <end position="70"/>
    </location>
</feature>
<accession>A0A656HBM9</accession>
<dbReference type="CDD" id="cd02951">
    <property type="entry name" value="SoxW"/>
    <property type="match status" value="1"/>
</dbReference>
<evidence type="ECO:0000256" key="2">
    <source>
        <dbReference type="SAM" id="SignalP"/>
    </source>
</evidence>
<evidence type="ECO:0000313" key="5">
    <source>
        <dbReference type="Proteomes" id="UP000005317"/>
    </source>
</evidence>
<dbReference type="PROSITE" id="PS51352">
    <property type="entry name" value="THIOREDOXIN_2"/>
    <property type="match status" value="1"/>
</dbReference>
<feature type="region of interest" description="Disordered" evidence="1">
    <location>
        <begin position="26"/>
        <end position="70"/>
    </location>
</feature>
<feature type="signal peptide" evidence="2">
    <location>
        <begin position="1"/>
        <end position="22"/>
    </location>
</feature>
<reference evidence="5" key="1">
    <citation type="journal article" date="2011" name="Stand. Genomic Sci.">
        <title>Genome sequence of the filamentous, gliding Thiothrix nivea neotype strain (JP2(T)).</title>
        <authorList>
            <person name="Lapidus A."/>
            <person name="Nolan M."/>
            <person name="Lucas S."/>
            <person name="Glavina Del Rio T."/>
            <person name="Tice H."/>
            <person name="Cheng J.F."/>
            <person name="Tapia R."/>
            <person name="Han C."/>
            <person name="Goodwin L."/>
            <person name="Pitluck S."/>
            <person name="Liolios K."/>
            <person name="Pagani I."/>
            <person name="Ivanova N."/>
            <person name="Huntemann M."/>
            <person name="Mavromatis K."/>
            <person name="Mikhailova N."/>
            <person name="Pati A."/>
            <person name="Chen A."/>
            <person name="Palaniappan K."/>
            <person name="Land M."/>
            <person name="Brambilla E.M."/>
            <person name="Rohde M."/>
            <person name="Abt B."/>
            <person name="Verbarg S."/>
            <person name="Goker M."/>
            <person name="Bristow J."/>
            <person name="Eisen J.A."/>
            <person name="Markowitz V."/>
            <person name="Hugenholtz P."/>
            <person name="Kyrpides N.C."/>
            <person name="Klenk H.P."/>
            <person name="Woyke T."/>
        </authorList>
    </citation>
    <scope>NUCLEOTIDE SEQUENCE [LARGE SCALE GENOMIC DNA]</scope>
    <source>
        <strain evidence="5">ATCC 35100 / DSM 5205 / JP2</strain>
    </source>
</reference>
<dbReference type="Pfam" id="PF13098">
    <property type="entry name" value="Thioredoxin_2"/>
    <property type="match status" value="1"/>
</dbReference>
<feature type="compositionally biased region" description="Low complexity" evidence="1">
    <location>
        <begin position="29"/>
        <end position="44"/>
    </location>
</feature>
<evidence type="ECO:0000313" key="4">
    <source>
        <dbReference type="EMBL" id="EIJ32860.1"/>
    </source>
</evidence>
<dbReference type="Gene3D" id="3.40.30.10">
    <property type="entry name" value="Glutaredoxin"/>
    <property type="match status" value="1"/>
</dbReference>
<evidence type="ECO:0000256" key="1">
    <source>
        <dbReference type="SAM" id="MobiDB-lite"/>
    </source>
</evidence>
<dbReference type="InterPro" id="IPR036249">
    <property type="entry name" value="Thioredoxin-like_sf"/>
</dbReference>
<dbReference type="InterPro" id="IPR041737">
    <property type="entry name" value="SoxW"/>
</dbReference>
<dbReference type="EMBL" id="JH651384">
    <property type="protein sequence ID" value="EIJ32860.1"/>
    <property type="molecule type" value="Genomic_DNA"/>
</dbReference>
<gene>
    <name evidence="4" type="ORF">Thini_0196</name>
</gene>
<keyword evidence="2" id="KW-0732">Signal</keyword>
<dbReference type="SUPFAM" id="SSF52833">
    <property type="entry name" value="Thioredoxin-like"/>
    <property type="match status" value="1"/>
</dbReference>
<feature type="domain" description="Thioredoxin" evidence="3">
    <location>
        <begin position="50"/>
        <end position="210"/>
    </location>
</feature>
<evidence type="ECO:0000259" key="3">
    <source>
        <dbReference type="PROSITE" id="PS51352"/>
    </source>
</evidence>
<protein>
    <recommendedName>
        <fullName evidence="3">Thioredoxin domain-containing protein</fullName>
    </recommendedName>
</protein>
<dbReference type="AlphaFoldDB" id="A0A656HBM9"/>
<keyword evidence="5" id="KW-1185">Reference proteome</keyword>
<dbReference type="RefSeq" id="WP_002706824.1">
    <property type="nucleotide sequence ID" value="NZ_JH651384.1"/>
</dbReference>